<dbReference type="PANTHER" id="PTHR42693:SF53">
    <property type="entry name" value="ENDO-4-O-SULFATASE"/>
    <property type="match status" value="1"/>
</dbReference>
<evidence type="ECO:0000256" key="4">
    <source>
        <dbReference type="ARBA" id="ARBA00022837"/>
    </source>
</evidence>
<dbReference type="CDD" id="cd16026">
    <property type="entry name" value="GALNS_like"/>
    <property type="match status" value="1"/>
</dbReference>
<dbReference type="AlphaFoldDB" id="A0A9X3BAG8"/>
<dbReference type="PANTHER" id="PTHR42693">
    <property type="entry name" value="ARYLSULFATASE FAMILY MEMBER"/>
    <property type="match status" value="1"/>
</dbReference>
<proteinExistence type="inferred from homology"/>
<dbReference type="GO" id="GO:0004065">
    <property type="term" value="F:arylsulfatase activity"/>
    <property type="evidence" value="ECO:0007669"/>
    <property type="project" value="TreeGrafter"/>
</dbReference>
<dbReference type="PROSITE" id="PS00149">
    <property type="entry name" value="SULFATASE_2"/>
    <property type="match status" value="1"/>
</dbReference>
<dbReference type="GO" id="GO:0046872">
    <property type="term" value="F:metal ion binding"/>
    <property type="evidence" value="ECO:0007669"/>
    <property type="project" value="UniProtKB-KW"/>
</dbReference>
<feature type="domain" description="Sulfatase N-terminal" evidence="5">
    <location>
        <begin position="25"/>
        <end position="346"/>
    </location>
</feature>
<dbReference type="RefSeq" id="WP_279300193.1">
    <property type="nucleotide sequence ID" value="NZ_JAOTIF010000045.1"/>
</dbReference>
<dbReference type="InterPro" id="IPR000917">
    <property type="entry name" value="Sulfatase_N"/>
</dbReference>
<gene>
    <name evidence="6" type="ORF">OCK74_26800</name>
</gene>
<comment type="caution">
    <text evidence="6">The sequence shown here is derived from an EMBL/GenBank/DDBJ whole genome shotgun (WGS) entry which is preliminary data.</text>
</comment>
<dbReference type="InterPro" id="IPR017850">
    <property type="entry name" value="Alkaline_phosphatase_core_sf"/>
</dbReference>
<evidence type="ECO:0000259" key="5">
    <source>
        <dbReference type="Pfam" id="PF00884"/>
    </source>
</evidence>
<name>A0A9X3BAG8_9BACT</name>
<dbReference type="EMBL" id="JAOTIF010000045">
    <property type="protein sequence ID" value="MCU7552756.1"/>
    <property type="molecule type" value="Genomic_DNA"/>
</dbReference>
<evidence type="ECO:0000256" key="1">
    <source>
        <dbReference type="ARBA" id="ARBA00008779"/>
    </source>
</evidence>
<accession>A0A9X3BAG8</accession>
<dbReference type="InterPro" id="IPR024607">
    <property type="entry name" value="Sulfatase_CS"/>
</dbReference>
<comment type="similarity">
    <text evidence="1">Belongs to the sulfatase family.</text>
</comment>
<protein>
    <submittedName>
        <fullName evidence="6">Sulfatase</fullName>
    </submittedName>
</protein>
<sequence length="487" mass="54376">MRIFFSALFLLWIVGITNAQRPKAPNVIIVYFDDMGYGDIEPFGMTGIPMPSFNRLASEGTRMTHFNAAQPVCSASRSALMTGCYPNRIGISGALLPGSKIALNPEEETIASILKKAGYKTAMVGKWHLGDKAPYLPLHYGFDSFLGLPWSHDIWPRDHQGNLITDPKDIRFTWPELVLLDGDKVIDTIKSFRQQQGLTRLFTDKAVSFIKENKRTPFFLYLAQPMPHVPLAPSEKFRGKSELGPFGDVMMELDWSIGEILKALDHENLSNNTLLIVTSDNGPWLNYGDHAGSPGGFREGKNSTFEGGTRVPLFMRWPGKIEAGRTYSDLMTNMDLLPTIAAAAGASLPKKPIDGLNFLPSITNKNTRGPREVFYYYFEQNSLQAIRFKNWKLVLPHKSVTYLGAKGIGGKGNPVSKKDFPLALYDLAHDPSETYDVQHLYPEMVQKLMGIAEQAREDLGDQLTNRQGKNRRPAAVVNSTVFNIFLE</sequence>
<keyword evidence="2" id="KW-0479">Metal-binding</keyword>
<dbReference type="Gene3D" id="3.30.1120.10">
    <property type="match status" value="1"/>
</dbReference>
<dbReference type="SUPFAM" id="SSF53649">
    <property type="entry name" value="Alkaline phosphatase-like"/>
    <property type="match status" value="1"/>
</dbReference>
<reference evidence="6" key="1">
    <citation type="submission" date="2022-09" db="EMBL/GenBank/DDBJ databases">
        <authorList>
            <person name="Yuan C."/>
            <person name="Ke Z."/>
        </authorList>
    </citation>
    <scope>NUCLEOTIDE SEQUENCE</scope>
    <source>
        <strain evidence="6">LB-8</strain>
    </source>
</reference>
<reference evidence="6" key="2">
    <citation type="submission" date="2023-04" db="EMBL/GenBank/DDBJ databases">
        <title>Paracnuella aquatica gen. nov., sp. nov., a member of the family Chitinophagaceae isolated from a hot spring.</title>
        <authorList>
            <person name="Wang C."/>
        </authorList>
    </citation>
    <scope>NUCLEOTIDE SEQUENCE</scope>
    <source>
        <strain evidence="6">LB-8</strain>
    </source>
</reference>
<dbReference type="Pfam" id="PF14707">
    <property type="entry name" value="Sulfatase_C"/>
    <property type="match status" value="1"/>
</dbReference>
<keyword evidence="7" id="KW-1185">Reference proteome</keyword>
<keyword evidence="3" id="KW-0378">Hydrolase</keyword>
<keyword evidence="4" id="KW-0106">Calcium</keyword>
<evidence type="ECO:0000313" key="6">
    <source>
        <dbReference type="EMBL" id="MCU7552756.1"/>
    </source>
</evidence>
<dbReference type="InterPro" id="IPR050738">
    <property type="entry name" value="Sulfatase"/>
</dbReference>
<evidence type="ECO:0000313" key="7">
    <source>
        <dbReference type="Proteomes" id="UP001155483"/>
    </source>
</evidence>
<dbReference type="Gene3D" id="3.40.720.10">
    <property type="entry name" value="Alkaline Phosphatase, subunit A"/>
    <property type="match status" value="1"/>
</dbReference>
<dbReference type="Pfam" id="PF00884">
    <property type="entry name" value="Sulfatase"/>
    <property type="match status" value="1"/>
</dbReference>
<dbReference type="Proteomes" id="UP001155483">
    <property type="component" value="Unassembled WGS sequence"/>
</dbReference>
<evidence type="ECO:0000256" key="2">
    <source>
        <dbReference type="ARBA" id="ARBA00022723"/>
    </source>
</evidence>
<evidence type="ECO:0000256" key="3">
    <source>
        <dbReference type="ARBA" id="ARBA00022801"/>
    </source>
</evidence>
<organism evidence="6 7">
    <name type="scientific">Paraflavisolibacter caeni</name>
    <dbReference type="NCBI Taxonomy" id="2982496"/>
    <lineage>
        <taxon>Bacteria</taxon>
        <taxon>Pseudomonadati</taxon>
        <taxon>Bacteroidota</taxon>
        <taxon>Chitinophagia</taxon>
        <taxon>Chitinophagales</taxon>
        <taxon>Chitinophagaceae</taxon>
        <taxon>Paraflavisolibacter</taxon>
    </lineage>
</organism>